<gene>
    <name evidence="1" type="ORF">EVB93_116</name>
</gene>
<protein>
    <submittedName>
        <fullName evidence="1">Uncharacterized protein</fullName>
    </submittedName>
</protein>
<evidence type="ECO:0000313" key="2">
    <source>
        <dbReference type="Proteomes" id="UP000629603"/>
    </source>
</evidence>
<keyword evidence="2" id="KW-1185">Reference proteome</keyword>
<dbReference type="EMBL" id="MN988521">
    <property type="protein sequence ID" value="QIG71223.1"/>
    <property type="molecule type" value="Genomic_DNA"/>
</dbReference>
<evidence type="ECO:0000313" key="1">
    <source>
        <dbReference type="EMBL" id="QIG71223.1"/>
    </source>
</evidence>
<organism evidence="1 2">
    <name type="scientific">Rhizobium phage RHph_TM30</name>
    <dbReference type="NCBI Taxonomy" id="2509764"/>
    <lineage>
        <taxon>Viruses</taxon>
        <taxon>Duplodnaviria</taxon>
        <taxon>Heunggongvirae</taxon>
        <taxon>Uroviricota</taxon>
        <taxon>Caudoviricetes</taxon>
        <taxon>Kleczkowskaviridae</taxon>
        <taxon>Cuauhnahuacvirus</taxon>
        <taxon>Cuauhnahuacvirus TM30</taxon>
    </lineage>
</organism>
<sequence>MFAIVAANGKSSQPIRKTGQETIWGLDDVKRIKQFKTAKKAQEFIDEKLSWDGYSFEVVPMSEVHKYYWINRELSQDASMVAMFSDKIKKFRELVEDATKQGDVNRAAYLNSVIRDSLFRIIGSGQTEEEFHYSGIAR</sequence>
<proteinExistence type="predicted"/>
<reference evidence="1 2" key="1">
    <citation type="submission" date="2020-01" db="EMBL/GenBank/DDBJ databases">
        <title>Patterns of diversity and host range of bacteriophage communities associated with bean-nodulatin bacteria.</title>
        <authorList>
            <person name="Vann Cauwenberghe J."/>
            <person name="Santamaria R.I."/>
            <person name="Bustos P."/>
            <person name="Juarez S."/>
            <person name="Gonzalez V."/>
        </authorList>
    </citation>
    <scope>NUCLEOTIDE SEQUENCE [LARGE SCALE GENOMIC DNA]</scope>
</reference>
<name>A0A7S5UVD3_9CAUD</name>
<accession>A0A7S5UVD3</accession>
<dbReference type="Proteomes" id="UP000629603">
    <property type="component" value="Segment"/>
</dbReference>